<keyword evidence="6" id="KW-0500">Molybdenum</keyword>
<name>A0ABQ2GS23_9DEIO</name>
<comment type="function">
    <text evidence="1 6">Catalyzes the insertion of molybdate into adenylated molybdopterin with the concomitant release of AMP.</text>
</comment>
<dbReference type="EMBL" id="BMOM01000011">
    <property type="protein sequence ID" value="GGM09033.1"/>
    <property type="molecule type" value="Genomic_DNA"/>
</dbReference>
<dbReference type="CDD" id="cd00887">
    <property type="entry name" value="MoeA"/>
    <property type="match status" value="1"/>
</dbReference>
<dbReference type="PANTHER" id="PTHR10192">
    <property type="entry name" value="MOLYBDOPTERIN BIOSYNTHESIS PROTEIN"/>
    <property type="match status" value="1"/>
</dbReference>
<dbReference type="NCBIfam" id="NF045515">
    <property type="entry name" value="Glp_gephyrin"/>
    <property type="match status" value="1"/>
</dbReference>
<keyword evidence="9" id="KW-1185">Reference proteome</keyword>
<comment type="similarity">
    <text evidence="3 6">Belongs to the MoeA family.</text>
</comment>
<dbReference type="InterPro" id="IPR036135">
    <property type="entry name" value="MoeA_linker/N_sf"/>
</dbReference>
<dbReference type="InterPro" id="IPR001453">
    <property type="entry name" value="MoaB/Mog_dom"/>
</dbReference>
<dbReference type="SUPFAM" id="SSF63882">
    <property type="entry name" value="MoeA N-terminal region -like"/>
    <property type="match status" value="1"/>
</dbReference>
<keyword evidence="6" id="KW-0460">Magnesium</keyword>
<evidence type="ECO:0000256" key="3">
    <source>
        <dbReference type="ARBA" id="ARBA00010763"/>
    </source>
</evidence>
<dbReference type="Gene3D" id="2.40.340.10">
    <property type="entry name" value="MoeA, C-terminal, domain IV"/>
    <property type="match status" value="1"/>
</dbReference>
<evidence type="ECO:0000256" key="2">
    <source>
        <dbReference type="ARBA" id="ARBA00005046"/>
    </source>
</evidence>
<dbReference type="InterPro" id="IPR036688">
    <property type="entry name" value="MoeA_C_domain_IV_sf"/>
</dbReference>
<protein>
    <recommendedName>
        <fullName evidence="6">Molybdopterin molybdenumtransferase</fullName>
        <ecNumber evidence="6">2.10.1.1</ecNumber>
    </recommendedName>
</protein>
<feature type="domain" description="MoaB/Mog" evidence="7">
    <location>
        <begin position="193"/>
        <end position="329"/>
    </location>
</feature>
<dbReference type="NCBIfam" id="TIGR00177">
    <property type="entry name" value="molyb_syn"/>
    <property type="match status" value="1"/>
</dbReference>
<keyword evidence="4 6" id="KW-0501">Molybdenum cofactor biosynthesis</keyword>
<dbReference type="Pfam" id="PF03454">
    <property type="entry name" value="MoeA_C"/>
    <property type="match status" value="1"/>
</dbReference>
<proteinExistence type="inferred from homology"/>
<sequence>MLILMSAPTPTFPMHVSVDEARAMLTALLPPLDTEWVALAGAWGRTLAADLSATVSHPSATESALDGIAARASDTLGARAEAPARLRVIGESRAGVPFGGVVGAGECVRIYTGAPLPPGADAICPVELLRDDGPDHVWLARPASPGDVRHEGGDFRAGDVVMRAGLLLTATRVALAAALGHAEVPVRRRLRVALLSTGDEVIMPGQPLQPGQVYDSNRVGLGAMLVECGCEVVSLGHAPDSPQALQAAILGAGGADVLLTSGGVSMGKYDFMRDLLIEHGRVTFWKVRMRPGGPAILGGWNGLPVFGLPGNPVSSLVVFHVIVRPALTGQPVQSVKLRAATPFRGLSDKTAFWRGVIRDGEVHDYGQQGSGILRSLSDANALIIVPEGLGVQAGDPVDVVLL</sequence>
<dbReference type="PANTHER" id="PTHR10192:SF5">
    <property type="entry name" value="GEPHYRIN"/>
    <property type="match status" value="1"/>
</dbReference>
<dbReference type="SUPFAM" id="SSF53218">
    <property type="entry name" value="Molybdenum cofactor biosynthesis proteins"/>
    <property type="match status" value="1"/>
</dbReference>
<evidence type="ECO:0000256" key="1">
    <source>
        <dbReference type="ARBA" id="ARBA00002901"/>
    </source>
</evidence>
<organism evidence="8 9">
    <name type="scientific">Deinococcus aerophilus</name>
    <dbReference type="NCBI Taxonomy" id="522488"/>
    <lineage>
        <taxon>Bacteria</taxon>
        <taxon>Thermotogati</taxon>
        <taxon>Deinococcota</taxon>
        <taxon>Deinococci</taxon>
        <taxon>Deinococcales</taxon>
        <taxon>Deinococcaceae</taxon>
        <taxon>Deinococcus</taxon>
    </lineage>
</organism>
<evidence type="ECO:0000256" key="4">
    <source>
        <dbReference type="ARBA" id="ARBA00023150"/>
    </source>
</evidence>
<dbReference type="InterPro" id="IPR038987">
    <property type="entry name" value="MoeA-like"/>
</dbReference>
<evidence type="ECO:0000256" key="6">
    <source>
        <dbReference type="RuleBase" id="RU365090"/>
    </source>
</evidence>
<dbReference type="Gene3D" id="3.40.980.10">
    <property type="entry name" value="MoaB/Mog-like domain"/>
    <property type="match status" value="1"/>
</dbReference>
<comment type="pathway">
    <text evidence="2 6">Cofactor biosynthesis; molybdopterin biosynthesis.</text>
</comment>
<evidence type="ECO:0000256" key="5">
    <source>
        <dbReference type="ARBA" id="ARBA00047317"/>
    </source>
</evidence>
<dbReference type="Gene3D" id="3.90.105.10">
    <property type="entry name" value="Molybdopterin biosynthesis moea protein, domain 2"/>
    <property type="match status" value="1"/>
</dbReference>
<evidence type="ECO:0000313" key="9">
    <source>
        <dbReference type="Proteomes" id="UP000661918"/>
    </source>
</evidence>
<dbReference type="EC" id="2.10.1.1" evidence="6"/>
<evidence type="ECO:0000259" key="7">
    <source>
        <dbReference type="SMART" id="SM00852"/>
    </source>
</evidence>
<dbReference type="Gene3D" id="2.170.190.11">
    <property type="entry name" value="Molybdopterin biosynthesis moea protein, domain 3"/>
    <property type="match status" value="1"/>
</dbReference>
<comment type="catalytic activity">
    <reaction evidence="5">
        <text>adenylyl-molybdopterin + molybdate = Mo-molybdopterin + AMP + H(+)</text>
        <dbReference type="Rhea" id="RHEA:35047"/>
        <dbReference type="ChEBI" id="CHEBI:15378"/>
        <dbReference type="ChEBI" id="CHEBI:36264"/>
        <dbReference type="ChEBI" id="CHEBI:62727"/>
        <dbReference type="ChEBI" id="CHEBI:71302"/>
        <dbReference type="ChEBI" id="CHEBI:456215"/>
        <dbReference type="EC" id="2.10.1.1"/>
    </reaction>
</comment>
<dbReference type="InterPro" id="IPR005111">
    <property type="entry name" value="MoeA_C_domain_IV"/>
</dbReference>
<dbReference type="InterPro" id="IPR005110">
    <property type="entry name" value="MoeA_linker/N"/>
</dbReference>
<dbReference type="Proteomes" id="UP000661918">
    <property type="component" value="Unassembled WGS sequence"/>
</dbReference>
<keyword evidence="6" id="KW-0808">Transferase</keyword>
<dbReference type="SMART" id="SM00852">
    <property type="entry name" value="MoCF_biosynth"/>
    <property type="match status" value="1"/>
</dbReference>
<accession>A0ABQ2GS23</accession>
<dbReference type="InterPro" id="IPR036425">
    <property type="entry name" value="MoaB/Mog-like_dom_sf"/>
</dbReference>
<reference evidence="9" key="1">
    <citation type="journal article" date="2019" name="Int. J. Syst. Evol. Microbiol.">
        <title>The Global Catalogue of Microorganisms (GCM) 10K type strain sequencing project: providing services to taxonomists for standard genome sequencing and annotation.</title>
        <authorList>
            <consortium name="The Broad Institute Genomics Platform"/>
            <consortium name="The Broad Institute Genome Sequencing Center for Infectious Disease"/>
            <person name="Wu L."/>
            <person name="Ma J."/>
        </authorList>
    </citation>
    <scope>NUCLEOTIDE SEQUENCE [LARGE SCALE GENOMIC DNA]</scope>
    <source>
        <strain evidence="9">JCM 15443</strain>
    </source>
</reference>
<comment type="caution">
    <text evidence="8">The sequence shown here is derived from an EMBL/GenBank/DDBJ whole genome shotgun (WGS) entry which is preliminary data.</text>
</comment>
<evidence type="ECO:0000313" key="8">
    <source>
        <dbReference type="EMBL" id="GGM09033.1"/>
    </source>
</evidence>
<comment type="cofactor">
    <cofactor evidence="6">
        <name>Mg(2+)</name>
        <dbReference type="ChEBI" id="CHEBI:18420"/>
    </cofactor>
</comment>
<dbReference type="Pfam" id="PF00994">
    <property type="entry name" value="MoCF_biosynth"/>
    <property type="match status" value="1"/>
</dbReference>
<gene>
    <name evidence="8" type="ORF">GCM10010841_16820</name>
</gene>
<dbReference type="Pfam" id="PF03453">
    <property type="entry name" value="MoeA_N"/>
    <property type="match status" value="1"/>
</dbReference>
<keyword evidence="6" id="KW-0479">Metal-binding</keyword>
<dbReference type="SUPFAM" id="SSF63867">
    <property type="entry name" value="MoeA C-terminal domain-like"/>
    <property type="match status" value="1"/>
</dbReference>